<dbReference type="GO" id="GO:0020037">
    <property type="term" value="F:heme binding"/>
    <property type="evidence" value="ECO:0007669"/>
    <property type="project" value="InterPro"/>
</dbReference>
<accession>A0A165FK32</accession>
<evidence type="ECO:0000256" key="6">
    <source>
        <dbReference type="ARBA" id="ARBA00023002"/>
    </source>
</evidence>
<evidence type="ECO:0000256" key="4">
    <source>
        <dbReference type="ARBA" id="ARBA00022617"/>
    </source>
</evidence>
<dbReference type="Pfam" id="PF00067">
    <property type="entry name" value="p450"/>
    <property type="match status" value="2"/>
</dbReference>
<comment type="cofactor">
    <cofactor evidence="1 9">
        <name>heme</name>
        <dbReference type="ChEBI" id="CHEBI:30413"/>
    </cofactor>
</comment>
<keyword evidence="5 9" id="KW-0479">Metal-binding</keyword>
<feature type="region of interest" description="Disordered" evidence="10">
    <location>
        <begin position="234"/>
        <end position="253"/>
    </location>
</feature>
<comment type="similarity">
    <text evidence="3">Belongs to the cytochrome P450 family.</text>
</comment>
<dbReference type="AlphaFoldDB" id="A0A165FK32"/>
<evidence type="ECO:0000256" key="1">
    <source>
        <dbReference type="ARBA" id="ARBA00001971"/>
    </source>
</evidence>
<reference evidence="11 12" key="1">
    <citation type="journal article" date="2016" name="Mol. Biol. Evol.">
        <title>Comparative Genomics of Early-Diverging Mushroom-Forming Fungi Provides Insights into the Origins of Lignocellulose Decay Capabilities.</title>
        <authorList>
            <person name="Nagy L.G."/>
            <person name="Riley R."/>
            <person name="Tritt A."/>
            <person name="Adam C."/>
            <person name="Daum C."/>
            <person name="Floudas D."/>
            <person name="Sun H."/>
            <person name="Yadav J.S."/>
            <person name="Pangilinan J."/>
            <person name="Larsson K.H."/>
            <person name="Matsuura K."/>
            <person name="Barry K."/>
            <person name="Labutti K."/>
            <person name="Kuo R."/>
            <person name="Ohm R.A."/>
            <person name="Bhattacharya S.S."/>
            <person name="Shirouzu T."/>
            <person name="Yoshinaga Y."/>
            <person name="Martin F.M."/>
            <person name="Grigoriev I.V."/>
            <person name="Hibbett D.S."/>
        </authorList>
    </citation>
    <scope>NUCLEOTIDE SEQUENCE [LARGE SCALE GENOMIC DNA]</scope>
    <source>
        <strain evidence="11 12">93-53</strain>
    </source>
</reference>
<dbReference type="EMBL" id="KV427612">
    <property type="protein sequence ID" value="KZT09092.1"/>
    <property type="molecule type" value="Genomic_DNA"/>
</dbReference>
<evidence type="ECO:0000256" key="8">
    <source>
        <dbReference type="ARBA" id="ARBA00023033"/>
    </source>
</evidence>
<evidence type="ECO:0000256" key="10">
    <source>
        <dbReference type="SAM" id="MobiDB-lite"/>
    </source>
</evidence>
<dbReference type="GO" id="GO:0016705">
    <property type="term" value="F:oxidoreductase activity, acting on paired donors, with incorporation or reduction of molecular oxygen"/>
    <property type="evidence" value="ECO:0007669"/>
    <property type="project" value="InterPro"/>
</dbReference>
<evidence type="ECO:0000313" key="12">
    <source>
        <dbReference type="Proteomes" id="UP000076871"/>
    </source>
</evidence>
<protein>
    <submittedName>
        <fullName evidence="11">Cytochrome P450</fullName>
    </submittedName>
</protein>
<evidence type="ECO:0000256" key="9">
    <source>
        <dbReference type="PIRSR" id="PIRSR602403-1"/>
    </source>
</evidence>
<dbReference type="GO" id="GO:0004497">
    <property type="term" value="F:monooxygenase activity"/>
    <property type="evidence" value="ECO:0007669"/>
    <property type="project" value="UniProtKB-KW"/>
</dbReference>
<dbReference type="InterPro" id="IPR002403">
    <property type="entry name" value="Cyt_P450_E_grp-IV"/>
</dbReference>
<keyword evidence="8" id="KW-0503">Monooxygenase</keyword>
<dbReference type="GO" id="GO:0005506">
    <property type="term" value="F:iron ion binding"/>
    <property type="evidence" value="ECO:0007669"/>
    <property type="project" value="InterPro"/>
</dbReference>
<keyword evidence="6" id="KW-0560">Oxidoreductase</keyword>
<dbReference type="RefSeq" id="XP_040766832.1">
    <property type="nucleotide sequence ID" value="XM_040905573.1"/>
</dbReference>
<dbReference type="PANTHER" id="PTHR24305:SF166">
    <property type="entry name" value="CYTOCHROME P450 12A4, MITOCHONDRIAL-RELATED"/>
    <property type="match status" value="1"/>
</dbReference>
<feature type="region of interest" description="Disordered" evidence="10">
    <location>
        <begin position="173"/>
        <end position="192"/>
    </location>
</feature>
<feature type="binding site" description="axial binding residue" evidence="9">
    <location>
        <position position="598"/>
    </location>
    <ligand>
        <name>heme</name>
        <dbReference type="ChEBI" id="CHEBI:30413"/>
    </ligand>
    <ligandPart>
        <name>Fe</name>
        <dbReference type="ChEBI" id="CHEBI:18248"/>
    </ligandPart>
</feature>
<evidence type="ECO:0000313" key="11">
    <source>
        <dbReference type="EMBL" id="KZT09092.1"/>
    </source>
</evidence>
<keyword evidence="7 9" id="KW-0408">Iron</keyword>
<dbReference type="Gene3D" id="1.10.630.10">
    <property type="entry name" value="Cytochrome P450"/>
    <property type="match status" value="2"/>
</dbReference>
<dbReference type="Proteomes" id="UP000076871">
    <property type="component" value="Unassembled WGS sequence"/>
</dbReference>
<dbReference type="PRINTS" id="PR00385">
    <property type="entry name" value="P450"/>
</dbReference>
<evidence type="ECO:0000256" key="2">
    <source>
        <dbReference type="ARBA" id="ARBA00005179"/>
    </source>
</evidence>
<dbReference type="InParanoid" id="A0A165FK32"/>
<evidence type="ECO:0000256" key="7">
    <source>
        <dbReference type="ARBA" id="ARBA00023004"/>
    </source>
</evidence>
<dbReference type="OrthoDB" id="1470350at2759"/>
<dbReference type="InterPro" id="IPR050121">
    <property type="entry name" value="Cytochrome_P450_monoxygenase"/>
</dbReference>
<gene>
    <name evidence="11" type="ORF">LAESUDRAFT_674818</name>
</gene>
<dbReference type="InterPro" id="IPR036396">
    <property type="entry name" value="Cyt_P450_sf"/>
</dbReference>
<organism evidence="11 12">
    <name type="scientific">Laetiporus sulphureus 93-53</name>
    <dbReference type="NCBI Taxonomy" id="1314785"/>
    <lineage>
        <taxon>Eukaryota</taxon>
        <taxon>Fungi</taxon>
        <taxon>Dikarya</taxon>
        <taxon>Basidiomycota</taxon>
        <taxon>Agaricomycotina</taxon>
        <taxon>Agaricomycetes</taxon>
        <taxon>Polyporales</taxon>
        <taxon>Laetiporus</taxon>
    </lineage>
</organism>
<feature type="region of interest" description="Disordered" evidence="10">
    <location>
        <begin position="553"/>
        <end position="577"/>
    </location>
</feature>
<sequence length="669" mass="74613">MFYVLAVTTPLLLLAGVTAYVLSTFISLLLRQGLSPLRDLRGPASPSFFTGNLREMHDQENNDLIARWEEQYGSTFVYRGFMGGRRLMTTDPLAVGHIMGRGYDYPKPDFVRDNLASMAVGKEGLLTVEGEDHRRQRRILTQAFTSSHIKTLSPVFWAKAVELRGVLLDSSFSSSRNAAPADPFAAGLSSRENDVQGLRSTSSVTSSFLLNPFSSFLPSKSIARHKKKAVSLAATDPAPYPRPPHSEGSSSLPGLPEVDVLAWLSRATLDVIGEAGFGYHFNSVATAARGTRDESELARAFGIIFDSARKFRTLTILQAWFPVLSKFRRNSAVEREARNVMHSIGRSLISERQAAILAEQAGEPRSDSQSIKIEDDGRDLLTVLIRSNMSSVPAQRLTPTETLCQISTFLSAGHETISCALAWALYALARAPSVQGKLRDELRAIPFDLEYFNPSSTLPRSLFDDILNQPYLDYVVRESLRLHAPVTATMRVAGIDDMVPVSRPFVDRHGRECTVIRIKKGDIITIPFQAMNKDRDVWGEDAYEFRPERWESLSTDENGECEDEPKQNRAQRRARGPGLWGGMMTFGNSNPTNGNRACIGYRFAINEMKIFLFALIHDIEFSLDPSIEIEKKINVVTRPSVKSEPDMGNQMPLRIRRVPEHEEFIHTAA</sequence>
<comment type="pathway">
    <text evidence="2">Secondary metabolite biosynthesis.</text>
</comment>
<dbReference type="PRINTS" id="PR00465">
    <property type="entry name" value="EP450IV"/>
</dbReference>
<proteinExistence type="inferred from homology"/>
<dbReference type="SUPFAM" id="SSF48264">
    <property type="entry name" value="Cytochrome P450"/>
    <property type="match status" value="2"/>
</dbReference>
<keyword evidence="12" id="KW-1185">Reference proteome</keyword>
<dbReference type="PANTHER" id="PTHR24305">
    <property type="entry name" value="CYTOCHROME P450"/>
    <property type="match status" value="1"/>
</dbReference>
<dbReference type="STRING" id="1314785.A0A165FK32"/>
<dbReference type="InterPro" id="IPR001128">
    <property type="entry name" value="Cyt_P450"/>
</dbReference>
<dbReference type="GeneID" id="63822603"/>
<evidence type="ECO:0000256" key="5">
    <source>
        <dbReference type="ARBA" id="ARBA00022723"/>
    </source>
</evidence>
<keyword evidence="4 9" id="KW-0349">Heme</keyword>
<name>A0A165FK32_9APHY</name>
<evidence type="ECO:0000256" key="3">
    <source>
        <dbReference type="ARBA" id="ARBA00010617"/>
    </source>
</evidence>